<dbReference type="Gene3D" id="3.30.950.30">
    <property type="entry name" value="Schlafen, AAA domain"/>
    <property type="match status" value="1"/>
</dbReference>
<dbReference type="PANTHER" id="PTHR30595:SF6">
    <property type="entry name" value="SCHLAFEN ALBA-2 DOMAIN-CONTAINING PROTEIN"/>
    <property type="match status" value="1"/>
</dbReference>
<dbReference type="InterPro" id="IPR038475">
    <property type="entry name" value="RecG_C_sf"/>
</dbReference>
<dbReference type="Proteomes" id="UP000761380">
    <property type="component" value="Unassembled WGS sequence"/>
</dbReference>
<feature type="domain" description="Schlafen AlbA-2" evidence="1">
    <location>
        <begin position="13"/>
        <end position="131"/>
    </location>
</feature>
<accession>A0A927WT76</accession>
<dbReference type="Gene3D" id="3.30.565.60">
    <property type="match status" value="1"/>
</dbReference>
<protein>
    <submittedName>
        <fullName evidence="2">AAA family ATPase</fullName>
    </submittedName>
</protein>
<sequence length="480" mass="54140">MFIEELTGSVQLEDSQTEYKGKLNREDVVGWLKSIAGFANAAGGDMYLGVEDKTHKLIGYERMAADKERNYFNNQVNEHLVPRPPMKIEFLRYEVKDKERFVVHIRVETSPTRPVILKYQNIPAIYMRRDGFTNGATYEEIIEMSIASQNAQFDSLISDVHYKREDFGTLLDFYAQHNGGKTYTDKALRSLGFFDENGMLTNGATLFADGYDGAKTAVTCSVFSGFNKGSQRIVTVNRFQGNIIQTIQNICDFVYQRMNHSLLKTNTGRINIDAYPQRAVFEGVINAIAHRDYFLDGTQIQIDMFRDRLEISSPGSFYRGAEIGVTYDLSNIISKRRNEIICAVLVACNVMEAAGTGFDKIVEEYEKADEQHKPFISSTSDHFTLVLPDLTYNEGLESGSAMILSYPPVSQGTEHDDKVLSYCYNQARNVADIAAHLGISNSSYLRSKVLNNLAQQGYLLVSRQSRTKFYKTNSDMVALG</sequence>
<evidence type="ECO:0000313" key="2">
    <source>
        <dbReference type="EMBL" id="MBE6093004.1"/>
    </source>
</evidence>
<comment type="caution">
    <text evidence="2">The sequence shown here is derived from an EMBL/GenBank/DDBJ whole genome shotgun (WGS) entry which is preliminary data.</text>
</comment>
<dbReference type="EMBL" id="SVBY01000049">
    <property type="protein sequence ID" value="MBE6093004.1"/>
    <property type="molecule type" value="Genomic_DNA"/>
</dbReference>
<evidence type="ECO:0000259" key="1">
    <source>
        <dbReference type="Pfam" id="PF04326"/>
    </source>
</evidence>
<evidence type="ECO:0000313" key="3">
    <source>
        <dbReference type="Proteomes" id="UP000761380"/>
    </source>
</evidence>
<dbReference type="Pfam" id="PF13749">
    <property type="entry name" value="HATPase_c_4"/>
    <property type="match status" value="1"/>
</dbReference>
<dbReference type="PANTHER" id="PTHR30595">
    <property type="entry name" value="GLPR-RELATED TRANSCRIPTIONAL REPRESSOR"/>
    <property type="match status" value="1"/>
</dbReference>
<gene>
    <name evidence="2" type="ORF">E7201_07555</name>
</gene>
<reference evidence="2" key="1">
    <citation type="submission" date="2019-04" db="EMBL/GenBank/DDBJ databases">
        <title>Evolution of Biomass-Degrading Anaerobic Consortia Revealed by Metagenomics.</title>
        <authorList>
            <person name="Peng X."/>
        </authorList>
    </citation>
    <scope>NUCLEOTIDE SEQUENCE</scope>
    <source>
        <strain evidence="2">SIG240</strain>
    </source>
</reference>
<dbReference type="Pfam" id="PF04326">
    <property type="entry name" value="SLFN_AlbA_2"/>
    <property type="match status" value="1"/>
</dbReference>
<dbReference type="InterPro" id="IPR038461">
    <property type="entry name" value="Schlafen_AlbA_2_dom_sf"/>
</dbReference>
<dbReference type="AlphaFoldDB" id="A0A927WT76"/>
<organism evidence="2 3">
    <name type="scientific">Selenomonas ruminantium</name>
    <dbReference type="NCBI Taxonomy" id="971"/>
    <lineage>
        <taxon>Bacteria</taxon>
        <taxon>Bacillati</taxon>
        <taxon>Bacillota</taxon>
        <taxon>Negativicutes</taxon>
        <taxon>Selenomonadales</taxon>
        <taxon>Selenomonadaceae</taxon>
        <taxon>Selenomonas</taxon>
    </lineage>
</organism>
<dbReference type="InterPro" id="IPR007421">
    <property type="entry name" value="Schlafen_AlbA_2_dom"/>
</dbReference>
<proteinExistence type="predicted"/>
<name>A0A927WT76_SELRU</name>